<accession>A0A9P9HJZ4</accession>
<keyword evidence="1" id="KW-0175">Coiled coil</keyword>
<comment type="caution">
    <text evidence="2">The sequence shown here is derived from an EMBL/GenBank/DDBJ whole genome shotgun (WGS) entry which is preliminary data.</text>
</comment>
<evidence type="ECO:0000313" key="3">
    <source>
        <dbReference type="Proteomes" id="UP000720189"/>
    </source>
</evidence>
<name>A0A9P9HJZ4_FUSRE</name>
<gene>
    <name evidence="2" type="ORF">BKA55DRAFT_687274</name>
</gene>
<dbReference type="AlphaFoldDB" id="A0A9P9HJZ4"/>
<dbReference type="GeneID" id="70228995"/>
<dbReference type="OrthoDB" id="5084321at2759"/>
<keyword evidence="3" id="KW-1185">Reference proteome</keyword>
<dbReference type="RefSeq" id="XP_046051693.1">
    <property type="nucleotide sequence ID" value="XM_046199041.1"/>
</dbReference>
<feature type="coiled-coil region" evidence="1">
    <location>
        <begin position="81"/>
        <end position="108"/>
    </location>
</feature>
<dbReference type="EMBL" id="JAGMUX010000005">
    <property type="protein sequence ID" value="KAH7258985.1"/>
    <property type="molecule type" value="Genomic_DNA"/>
</dbReference>
<reference evidence="2" key="1">
    <citation type="journal article" date="2021" name="Nat. Commun.">
        <title>Genetic determinants of endophytism in the Arabidopsis root mycobiome.</title>
        <authorList>
            <person name="Mesny F."/>
            <person name="Miyauchi S."/>
            <person name="Thiergart T."/>
            <person name="Pickel B."/>
            <person name="Atanasova L."/>
            <person name="Karlsson M."/>
            <person name="Huettel B."/>
            <person name="Barry K.W."/>
            <person name="Haridas S."/>
            <person name="Chen C."/>
            <person name="Bauer D."/>
            <person name="Andreopoulos W."/>
            <person name="Pangilinan J."/>
            <person name="LaButti K."/>
            <person name="Riley R."/>
            <person name="Lipzen A."/>
            <person name="Clum A."/>
            <person name="Drula E."/>
            <person name="Henrissat B."/>
            <person name="Kohler A."/>
            <person name="Grigoriev I.V."/>
            <person name="Martin F.M."/>
            <person name="Hacquard S."/>
        </authorList>
    </citation>
    <scope>NUCLEOTIDE SEQUENCE</scope>
    <source>
        <strain evidence="2">MPI-CAGE-AT-0023</strain>
    </source>
</reference>
<proteinExistence type="predicted"/>
<evidence type="ECO:0000256" key="1">
    <source>
        <dbReference type="SAM" id="Coils"/>
    </source>
</evidence>
<protein>
    <submittedName>
        <fullName evidence="2">Uncharacterized protein</fullName>
    </submittedName>
</protein>
<sequence>MASIEKNMANYTVEFLDKDQRLHIVLPPGNCFEEGTDSAWAAYQELEKAMEKTKLSTFFQEDSVMGLKNSAEIFKTIVECQEVERADKEAQEDRIKSLQRRKARYENSLGEIGESSRSSG</sequence>
<dbReference type="Proteomes" id="UP000720189">
    <property type="component" value="Unassembled WGS sequence"/>
</dbReference>
<organism evidence="2 3">
    <name type="scientific">Fusarium redolens</name>
    <dbReference type="NCBI Taxonomy" id="48865"/>
    <lineage>
        <taxon>Eukaryota</taxon>
        <taxon>Fungi</taxon>
        <taxon>Dikarya</taxon>
        <taxon>Ascomycota</taxon>
        <taxon>Pezizomycotina</taxon>
        <taxon>Sordariomycetes</taxon>
        <taxon>Hypocreomycetidae</taxon>
        <taxon>Hypocreales</taxon>
        <taxon>Nectriaceae</taxon>
        <taxon>Fusarium</taxon>
        <taxon>Fusarium redolens species complex</taxon>
    </lineage>
</organism>
<evidence type="ECO:0000313" key="2">
    <source>
        <dbReference type="EMBL" id="KAH7258985.1"/>
    </source>
</evidence>